<feature type="compositionally biased region" description="Low complexity" evidence="1">
    <location>
        <begin position="116"/>
        <end position="136"/>
    </location>
</feature>
<sequence>MIFIYTAGAWNFNDGHDGDNIAEKPSVGLWRGVNFDIQASWSQHNFIHLCLTSLCGVTMHTFALVSSVVAVMLLLPSSPVVLADPGVRVARQIPSAFPDGATIPVKIAGGRGASQPSVGALGSGSSSVSNRNNPPIVFGPRPRRPVARPPPTRRPFRPTRRPNPWFWRQF</sequence>
<name>A0A8J4XM36_CHIOP</name>
<comment type="caution">
    <text evidence="2">The sequence shown here is derived from an EMBL/GenBank/DDBJ whole genome shotgun (WGS) entry which is preliminary data.</text>
</comment>
<proteinExistence type="predicted"/>
<dbReference type="Proteomes" id="UP000770661">
    <property type="component" value="Unassembled WGS sequence"/>
</dbReference>
<evidence type="ECO:0000313" key="3">
    <source>
        <dbReference type="Proteomes" id="UP000770661"/>
    </source>
</evidence>
<evidence type="ECO:0000313" key="2">
    <source>
        <dbReference type="EMBL" id="KAG0709973.1"/>
    </source>
</evidence>
<protein>
    <submittedName>
        <fullName evidence="2">Uncharacterized protein</fullName>
    </submittedName>
</protein>
<reference evidence="2" key="1">
    <citation type="submission" date="2020-07" db="EMBL/GenBank/DDBJ databases">
        <title>The High-quality genome of the commercially important snow crab, Chionoecetes opilio.</title>
        <authorList>
            <person name="Jeong J.-H."/>
            <person name="Ryu S."/>
        </authorList>
    </citation>
    <scope>NUCLEOTIDE SEQUENCE</scope>
    <source>
        <strain evidence="2">MADBK_172401_WGS</strain>
        <tissue evidence="2">Digestive gland</tissue>
    </source>
</reference>
<gene>
    <name evidence="2" type="ORF">GWK47_023761</name>
</gene>
<dbReference type="AlphaFoldDB" id="A0A8J4XM36"/>
<dbReference type="EMBL" id="JACEEZ010024640">
    <property type="protein sequence ID" value="KAG0709973.1"/>
    <property type="molecule type" value="Genomic_DNA"/>
</dbReference>
<accession>A0A8J4XM36</accession>
<keyword evidence="3" id="KW-1185">Reference proteome</keyword>
<organism evidence="2 3">
    <name type="scientific">Chionoecetes opilio</name>
    <name type="common">Atlantic snow crab</name>
    <name type="synonym">Cancer opilio</name>
    <dbReference type="NCBI Taxonomy" id="41210"/>
    <lineage>
        <taxon>Eukaryota</taxon>
        <taxon>Metazoa</taxon>
        <taxon>Ecdysozoa</taxon>
        <taxon>Arthropoda</taxon>
        <taxon>Crustacea</taxon>
        <taxon>Multicrustacea</taxon>
        <taxon>Malacostraca</taxon>
        <taxon>Eumalacostraca</taxon>
        <taxon>Eucarida</taxon>
        <taxon>Decapoda</taxon>
        <taxon>Pleocyemata</taxon>
        <taxon>Brachyura</taxon>
        <taxon>Eubrachyura</taxon>
        <taxon>Majoidea</taxon>
        <taxon>Majidae</taxon>
        <taxon>Chionoecetes</taxon>
    </lineage>
</organism>
<feature type="region of interest" description="Disordered" evidence="1">
    <location>
        <begin position="112"/>
        <end position="163"/>
    </location>
</feature>
<evidence type="ECO:0000256" key="1">
    <source>
        <dbReference type="SAM" id="MobiDB-lite"/>
    </source>
</evidence>